<gene>
    <name evidence="1" type="ORF">DPMN_055987</name>
</gene>
<evidence type="ECO:0000313" key="2">
    <source>
        <dbReference type="Proteomes" id="UP000828390"/>
    </source>
</evidence>
<dbReference type="EMBL" id="JAIWYP010000012">
    <property type="protein sequence ID" value="KAH3730008.1"/>
    <property type="molecule type" value="Genomic_DNA"/>
</dbReference>
<protein>
    <submittedName>
        <fullName evidence="1">Uncharacterized protein</fullName>
    </submittedName>
</protein>
<reference evidence="1" key="1">
    <citation type="journal article" date="2019" name="bioRxiv">
        <title>The Genome of the Zebra Mussel, Dreissena polymorpha: A Resource for Invasive Species Research.</title>
        <authorList>
            <person name="McCartney M.A."/>
            <person name="Auch B."/>
            <person name="Kono T."/>
            <person name="Mallez S."/>
            <person name="Zhang Y."/>
            <person name="Obille A."/>
            <person name="Becker A."/>
            <person name="Abrahante J.E."/>
            <person name="Garbe J."/>
            <person name="Badalamenti J.P."/>
            <person name="Herman A."/>
            <person name="Mangelson H."/>
            <person name="Liachko I."/>
            <person name="Sullivan S."/>
            <person name="Sone E.D."/>
            <person name="Koren S."/>
            <person name="Silverstein K.A.T."/>
            <person name="Beckman K.B."/>
            <person name="Gohl D.M."/>
        </authorList>
    </citation>
    <scope>NUCLEOTIDE SEQUENCE</scope>
    <source>
        <strain evidence="1">Duluth1</strain>
        <tissue evidence="1">Whole animal</tissue>
    </source>
</reference>
<proteinExistence type="predicted"/>
<dbReference type="AlphaFoldDB" id="A0A9D4CQX1"/>
<sequence>MVLKSLILVVMPISLDPQMVFSRWKAAHAFMMRVLSTYSSTLPLNVRGVFWIRWS</sequence>
<evidence type="ECO:0000313" key="1">
    <source>
        <dbReference type="EMBL" id="KAH3730008.1"/>
    </source>
</evidence>
<keyword evidence="2" id="KW-1185">Reference proteome</keyword>
<reference evidence="1" key="2">
    <citation type="submission" date="2020-11" db="EMBL/GenBank/DDBJ databases">
        <authorList>
            <person name="McCartney M.A."/>
            <person name="Auch B."/>
            <person name="Kono T."/>
            <person name="Mallez S."/>
            <person name="Becker A."/>
            <person name="Gohl D.M."/>
            <person name="Silverstein K.A.T."/>
            <person name="Koren S."/>
            <person name="Bechman K.B."/>
            <person name="Herman A."/>
            <person name="Abrahante J.E."/>
            <person name="Garbe J."/>
        </authorList>
    </citation>
    <scope>NUCLEOTIDE SEQUENCE</scope>
    <source>
        <strain evidence="1">Duluth1</strain>
        <tissue evidence="1">Whole animal</tissue>
    </source>
</reference>
<name>A0A9D4CQX1_DREPO</name>
<organism evidence="1 2">
    <name type="scientific">Dreissena polymorpha</name>
    <name type="common">Zebra mussel</name>
    <name type="synonym">Mytilus polymorpha</name>
    <dbReference type="NCBI Taxonomy" id="45954"/>
    <lineage>
        <taxon>Eukaryota</taxon>
        <taxon>Metazoa</taxon>
        <taxon>Spiralia</taxon>
        <taxon>Lophotrochozoa</taxon>
        <taxon>Mollusca</taxon>
        <taxon>Bivalvia</taxon>
        <taxon>Autobranchia</taxon>
        <taxon>Heteroconchia</taxon>
        <taxon>Euheterodonta</taxon>
        <taxon>Imparidentia</taxon>
        <taxon>Neoheterodontei</taxon>
        <taxon>Myida</taxon>
        <taxon>Dreissenoidea</taxon>
        <taxon>Dreissenidae</taxon>
        <taxon>Dreissena</taxon>
    </lineage>
</organism>
<comment type="caution">
    <text evidence="1">The sequence shown here is derived from an EMBL/GenBank/DDBJ whole genome shotgun (WGS) entry which is preliminary data.</text>
</comment>
<dbReference type="Proteomes" id="UP000828390">
    <property type="component" value="Unassembled WGS sequence"/>
</dbReference>
<accession>A0A9D4CQX1</accession>